<evidence type="ECO:0000256" key="1">
    <source>
        <dbReference type="SAM" id="Phobius"/>
    </source>
</evidence>
<evidence type="ECO:0000256" key="2">
    <source>
        <dbReference type="SAM" id="SignalP"/>
    </source>
</evidence>
<feature type="signal peptide" evidence="2">
    <location>
        <begin position="1"/>
        <end position="23"/>
    </location>
</feature>
<reference evidence="3" key="1">
    <citation type="journal article" date="2021" name="PeerJ">
        <title>Extensive microbial diversity within the chicken gut microbiome revealed by metagenomics and culture.</title>
        <authorList>
            <person name="Gilroy R."/>
            <person name="Ravi A."/>
            <person name="Getino M."/>
            <person name="Pursley I."/>
            <person name="Horton D.L."/>
            <person name="Alikhan N.F."/>
            <person name="Baker D."/>
            <person name="Gharbi K."/>
            <person name="Hall N."/>
            <person name="Watson M."/>
            <person name="Adriaenssens E.M."/>
            <person name="Foster-Nyarko E."/>
            <person name="Jarju S."/>
            <person name="Secka A."/>
            <person name="Antonio M."/>
            <person name="Oren A."/>
            <person name="Chaudhuri R.R."/>
            <person name="La Ragione R."/>
            <person name="Hildebrand F."/>
            <person name="Pallen M.J."/>
        </authorList>
    </citation>
    <scope>NUCLEOTIDE SEQUENCE</scope>
    <source>
        <strain evidence="3">CHK188-4685</strain>
    </source>
</reference>
<keyword evidence="1" id="KW-1133">Transmembrane helix</keyword>
<dbReference type="AlphaFoldDB" id="A0A9D2RKE4"/>
<keyword evidence="1" id="KW-0812">Transmembrane</keyword>
<evidence type="ECO:0000313" key="3">
    <source>
        <dbReference type="EMBL" id="HJB07399.1"/>
    </source>
</evidence>
<proteinExistence type="predicted"/>
<sequence>MRKLAGAMLALCLLAAASFPAFGASEEKPDGTDTLTVEEYELLKTGSSRERVDVLCKKESAALVVTLRSESLMTEDIKKSDISIRKEKDSYRISGSPSVKIISKKEDNLTFQIRFSKITYNGKAPDFGFQVKYKGTGMESIPVHIDITEAEESSGGRDSREDGTGQPVIRVERVGELQPVQAGEKIELKLRVTNTSRDSDVEDLTVSMNPDPALYLLDQTNSVYVKRLDTGESREIHVHMQVGPELSGASLSLEVESKFSYSSSGGLTSGTCSQKIMVPVKGNSALGQPLLDISHVGDPGVVRAGQEFTTVVRIQNTSQNRAASNLVMTVEPGEQIGLGEPEDTRLLGELGPGQAAEVPIRLKAAGELSQTASQMVGISLKFEYDGGKGAVQAAASEKIVIHTQKSGGKCAVPTPNIIVRNYSYGGEVTAGQVFDLEMEIANTSASVPAENILMTLDTGEGLSINSSSNTIYIPSLAPSAAETKQVKVQALFQSKLQSPKMEISFKYEYMDQGERKQNSTAEKIAIPVYQPDRLEIQTPELGEEVRVNEETAISIPYVNKGRGQIYNVEAKLQGEVDALQKNLNLGNFESGKSGTIDFIVTPRQEGTFEGSVKLIYEDEAANVKELEIPVQFEALPEEIPDFSQEEEFKNAEKNKGFPWIFLGGGAAAALTGGFWALRNKRKKAQEFLTETQEEWQDE</sequence>
<gene>
    <name evidence="3" type="ORF">H9716_05970</name>
</gene>
<evidence type="ECO:0000313" key="4">
    <source>
        <dbReference type="Proteomes" id="UP000886804"/>
    </source>
</evidence>
<feature type="chain" id="PRO_5038586259" description="CARDB domain-containing protein" evidence="2">
    <location>
        <begin position="24"/>
        <end position="698"/>
    </location>
</feature>
<keyword evidence="2" id="KW-0732">Signal</keyword>
<name>A0A9D2RKE4_9FIRM</name>
<dbReference type="Proteomes" id="UP000886804">
    <property type="component" value="Unassembled WGS sequence"/>
</dbReference>
<keyword evidence="1" id="KW-0472">Membrane</keyword>
<reference evidence="3" key="2">
    <citation type="submission" date="2021-04" db="EMBL/GenBank/DDBJ databases">
        <authorList>
            <person name="Gilroy R."/>
        </authorList>
    </citation>
    <scope>NUCLEOTIDE SEQUENCE</scope>
    <source>
        <strain evidence="3">CHK188-4685</strain>
    </source>
</reference>
<accession>A0A9D2RKE4</accession>
<dbReference type="EMBL" id="DWYS01000069">
    <property type="protein sequence ID" value="HJB07399.1"/>
    <property type="molecule type" value="Genomic_DNA"/>
</dbReference>
<comment type="caution">
    <text evidence="3">The sequence shown here is derived from an EMBL/GenBank/DDBJ whole genome shotgun (WGS) entry which is preliminary data.</text>
</comment>
<feature type="transmembrane region" description="Helical" evidence="1">
    <location>
        <begin position="656"/>
        <end position="677"/>
    </location>
</feature>
<protein>
    <recommendedName>
        <fullName evidence="5">CARDB domain-containing protein</fullName>
    </recommendedName>
</protein>
<evidence type="ECO:0008006" key="5">
    <source>
        <dbReference type="Google" id="ProtNLM"/>
    </source>
</evidence>
<organism evidence="3 4">
    <name type="scientific">Candidatus Enterocloster faecavium</name>
    <dbReference type="NCBI Taxonomy" id="2838560"/>
    <lineage>
        <taxon>Bacteria</taxon>
        <taxon>Bacillati</taxon>
        <taxon>Bacillota</taxon>
        <taxon>Clostridia</taxon>
        <taxon>Lachnospirales</taxon>
        <taxon>Lachnospiraceae</taxon>
        <taxon>Enterocloster</taxon>
    </lineage>
</organism>